<reference evidence="2 3" key="1">
    <citation type="journal article" date="2018" name="Syst. Appl. Microbiol.">
        <title>Abditibacterium utsteinense sp. nov., the first cultivated member of candidate phylum FBP, isolated from ice-free Antarctic soil samples.</title>
        <authorList>
            <person name="Tahon G."/>
            <person name="Tytgat B."/>
            <person name="Lebbe L."/>
            <person name="Carlier A."/>
            <person name="Willems A."/>
        </authorList>
    </citation>
    <scope>NUCLEOTIDE SEQUENCE [LARGE SCALE GENOMIC DNA]</scope>
    <source>
        <strain evidence="2 3">LMG 29911</strain>
    </source>
</reference>
<dbReference type="OrthoDB" id="9809132at2"/>
<feature type="chain" id="PRO_5015392597" evidence="1">
    <location>
        <begin position="30"/>
        <end position="305"/>
    </location>
</feature>
<evidence type="ECO:0000256" key="1">
    <source>
        <dbReference type="SAM" id="SignalP"/>
    </source>
</evidence>
<gene>
    <name evidence="2" type="ORF">B1R32_101171</name>
</gene>
<organism evidence="2 3">
    <name type="scientific">Abditibacterium utsteinense</name>
    <dbReference type="NCBI Taxonomy" id="1960156"/>
    <lineage>
        <taxon>Bacteria</taxon>
        <taxon>Pseudomonadati</taxon>
        <taxon>Abditibacteriota</taxon>
        <taxon>Abditibacteriia</taxon>
        <taxon>Abditibacteriales</taxon>
        <taxon>Abditibacteriaceae</taxon>
        <taxon>Abditibacterium</taxon>
    </lineage>
</organism>
<name>A0A2S8SXF1_9BACT</name>
<evidence type="ECO:0000313" key="3">
    <source>
        <dbReference type="Proteomes" id="UP000237684"/>
    </source>
</evidence>
<dbReference type="EMBL" id="NIGF01000001">
    <property type="protein sequence ID" value="PQV65429.1"/>
    <property type="molecule type" value="Genomic_DNA"/>
</dbReference>
<protein>
    <submittedName>
        <fullName evidence="2">Putative lipoprotein YbaY</fullName>
    </submittedName>
</protein>
<dbReference type="AlphaFoldDB" id="A0A2S8SXF1"/>
<evidence type="ECO:0000313" key="2">
    <source>
        <dbReference type="EMBL" id="PQV65429.1"/>
    </source>
</evidence>
<proteinExistence type="predicted"/>
<sequence length="305" mass="32694">MRKTSTLFSGATLGALTLPTLAFSTLSLAALSLAAPAQNKNANQKSMKATRTMQATRTPKVKVQAAQKIVRGEAFFLERIALPPGAKLHVSLVGRVAGAEYLPLSTTIVGAKNGITPFALSVPADGIPSGPYRLQTWLIADNRLFMQSREAQTTLQSLEETPKIRLKIVAAPQNIDGIGDGQPLPAAPLAASSLPRKLRGSVSKRDRRAISPDARIELNLRDVSLADAPSTLILGQDIQLDGKQLPQSFEMALAPDDLRPRRRYALSAKVFEAGKLTYITDTLIEVSPENAGKNFELRVVPAAGK</sequence>
<keyword evidence="2" id="KW-0449">Lipoprotein</keyword>
<accession>A0A2S8SXF1</accession>
<dbReference type="PANTHER" id="PTHR38013:SF1">
    <property type="entry name" value="GLYCOPROTEIN_POLYSACCHARIDE METABOLISM"/>
    <property type="match status" value="1"/>
</dbReference>
<feature type="signal peptide" evidence="1">
    <location>
        <begin position="1"/>
        <end position="29"/>
    </location>
</feature>
<dbReference type="RefSeq" id="WP_123580225.1">
    <property type="nucleotide sequence ID" value="NZ_NIGF01000001.1"/>
</dbReference>
<dbReference type="Proteomes" id="UP000237684">
    <property type="component" value="Unassembled WGS sequence"/>
</dbReference>
<dbReference type="InterPro" id="IPR053196">
    <property type="entry name" value="Lipoprotein_YbaY-like"/>
</dbReference>
<keyword evidence="1" id="KW-0732">Signal</keyword>
<dbReference type="PANTHER" id="PTHR38013">
    <property type="entry name" value="GLYCOPROTEIN/POLYSACCHARIDE METABOLISM"/>
    <property type="match status" value="1"/>
</dbReference>
<dbReference type="InterPro" id="IPR039366">
    <property type="entry name" value="Pilotin"/>
</dbReference>
<keyword evidence="3" id="KW-1185">Reference proteome</keyword>
<dbReference type="InParanoid" id="A0A2S8SXF1"/>
<dbReference type="Pfam" id="PF09619">
    <property type="entry name" value="YscW"/>
    <property type="match status" value="2"/>
</dbReference>
<comment type="caution">
    <text evidence="2">The sequence shown here is derived from an EMBL/GenBank/DDBJ whole genome shotgun (WGS) entry which is preliminary data.</text>
</comment>